<evidence type="ECO:0000259" key="3">
    <source>
        <dbReference type="Pfam" id="PF04084"/>
    </source>
</evidence>
<dbReference type="OrthoDB" id="346673at2759"/>
<dbReference type="InterPro" id="IPR056772">
    <property type="entry name" value="RecA-like_ORC2"/>
</dbReference>
<evidence type="ECO:0000313" key="4">
    <source>
        <dbReference type="EMBL" id="KND05127.1"/>
    </source>
</evidence>
<sequence>MTNATTPRRMRRLQTGLTVSPSSRSKRNRESSDDSDLDIDKDALTVLQDSRIHKRTADEEEKENGGERTPGKDLYSFARKRKKRFRDFVEEGRRAIEGEADEESDNDDAEPVATPSKSVKRVTVLEPGDLQPTPTRAKGRIRDMLSNTPKKTPTRGGRGAKNDEESEEQPETPVPVRLARRRRASKRLTSVKDGGSSSEDKDATDDDNEEEEDDSGLEDEHETSLKEGTDHEQDTIADEYAEDAPAYQRYFANLHDTRSKTSNNTLSKLPALDHKSLLSALARAPVKHERFITLLTSLHEDQFQQWYFELMGGFNLLFYGYGSKRNLLNRFATEVLNDAPLVVVNGFFPTLTIRDILSKIIDGVLPNHTGPVGTVQDQMNALTTYFTRRRSSKHFYLLIHNIDGVPLRAPIVQRTLSALASLPTFHVIATIDHINAPLLWDNVQSARYNWIWHDVTTFEPYMNETTFEGSLMMQQSGAGGGRTMVLDANGVMWVLRSLSGNARKVFKILCQRTLLCVERDDFPDAIDRVQGSLYY</sequence>
<dbReference type="AlphaFoldDB" id="A0A0L0HVM3"/>
<name>A0A0L0HVM3_SPIPD</name>
<keyword evidence="1" id="KW-0539">Nucleus</keyword>
<feature type="compositionally biased region" description="Basic and acidic residues" evidence="2">
    <location>
        <begin position="222"/>
        <end position="233"/>
    </location>
</feature>
<feature type="region of interest" description="Disordered" evidence="2">
    <location>
        <begin position="1"/>
        <end position="81"/>
    </location>
</feature>
<dbReference type="GO" id="GO:0006260">
    <property type="term" value="P:DNA replication"/>
    <property type="evidence" value="ECO:0007669"/>
    <property type="project" value="UniProtKB-UniRule"/>
</dbReference>
<evidence type="ECO:0000256" key="2">
    <source>
        <dbReference type="SAM" id="MobiDB-lite"/>
    </source>
</evidence>
<dbReference type="GeneID" id="27684505"/>
<dbReference type="PANTHER" id="PTHR14052:SF0">
    <property type="entry name" value="ORIGIN RECOGNITION COMPLEX SUBUNIT 2"/>
    <property type="match status" value="1"/>
</dbReference>
<organism evidence="4 5">
    <name type="scientific">Spizellomyces punctatus (strain DAOM BR117)</name>
    <dbReference type="NCBI Taxonomy" id="645134"/>
    <lineage>
        <taxon>Eukaryota</taxon>
        <taxon>Fungi</taxon>
        <taxon>Fungi incertae sedis</taxon>
        <taxon>Chytridiomycota</taxon>
        <taxon>Chytridiomycota incertae sedis</taxon>
        <taxon>Chytridiomycetes</taxon>
        <taxon>Spizellomycetales</taxon>
        <taxon>Spizellomycetaceae</taxon>
        <taxon>Spizellomyces</taxon>
    </lineage>
</organism>
<dbReference type="GO" id="GO:0003688">
    <property type="term" value="F:DNA replication origin binding"/>
    <property type="evidence" value="ECO:0007669"/>
    <property type="project" value="UniProtKB-UniRule"/>
</dbReference>
<dbReference type="Proteomes" id="UP000053201">
    <property type="component" value="Unassembled WGS sequence"/>
</dbReference>
<feature type="compositionally biased region" description="Acidic residues" evidence="2">
    <location>
        <begin position="202"/>
        <end position="221"/>
    </location>
</feature>
<keyword evidence="5" id="KW-1185">Reference proteome</keyword>
<dbReference type="eggNOG" id="KOG2928">
    <property type="taxonomic scope" value="Eukaryota"/>
</dbReference>
<comment type="subcellular location">
    <subcellularLocation>
        <location evidence="1">Nucleus</location>
    </subcellularLocation>
</comment>
<dbReference type="PANTHER" id="PTHR14052">
    <property type="entry name" value="ORIGIN RECOGNITION COMPLEX SUBUNIT 2"/>
    <property type="match status" value="1"/>
</dbReference>
<reference evidence="4 5" key="1">
    <citation type="submission" date="2009-08" db="EMBL/GenBank/DDBJ databases">
        <title>The Genome Sequence of Spizellomyces punctatus strain DAOM BR117.</title>
        <authorList>
            <consortium name="The Broad Institute Genome Sequencing Platform"/>
            <person name="Russ C."/>
            <person name="Cuomo C."/>
            <person name="Shea T."/>
            <person name="Young S.K."/>
            <person name="Zeng Q."/>
            <person name="Koehrsen M."/>
            <person name="Haas B."/>
            <person name="Borodovsky M."/>
            <person name="Guigo R."/>
            <person name="Alvarado L."/>
            <person name="Berlin A."/>
            <person name="Bochicchio J."/>
            <person name="Borenstein D."/>
            <person name="Chapman S."/>
            <person name="Chen Z."/>
            <person name="Engels R."/>
            <person name="Freedman E."/>
            <person name="Gellesch M."/>
            <person name="Goldberg J."/>
            <person name="Griggs A."/>
            <person name="Gujja S."/>
            <person name="Heiman D."/>
            <person name="Hepburn T."/>
            <person name="Howarth C."/>
            <person name="Jen D."/>
            <person name="Larson L."/>
            <person name="Lewis B."/>
            <person name="Mehta T."/>
            <person name="Park D."/>
            <person name="Pearson M."/>
            <person name="Roberts A."/>
            <person name="Saif S."/>
            <person name="Shenoy N."/>
            <person name="Sisk P."/>
            <person name="Stolte C."/>
            <person name="Sykes S."/>
            <person name="Thomson T."/>
            <person name="Walk T."/>
            <person name="White J."/>
            <person name="Yandava C."/>
            <person name="Burger G."/>
            <person name="Gray M.W."/>
            <person name="Holland P.W.H."/>
            <person name="King N."/>
            <person name="Lang F.B.F."/>
            <person name="Roger A.J."/>
            <person name="Ruiz-Trillo I."/>
            <person name="Lander E."/>
            <person name="Nusbaum C."/>
        </authorList>
    </citation>
    <scope>NUCLEOTIDE SEQUENCE [LARGE SCALE GENOMIC DNA]</scope>
    <source>
        <strain evidence="4 5">DAOM BR117</strain>
    </source>
</reference>
<dbReference type="OMA" id="AHERYFF"/>
<evidence type="ECO:0000313" key="5">
    <source>
        <dbReference type="Proteomes" id="UP000053201"/>
    </source>
</evidence>
<keyword evidence="1" id="KW-0235">DNA replication</keyword>
<feature type="domain" description="Origin recognition complex subunit 2 RecA-like" evidence="3">
    <location>
        <begin position="294"/>
        <end position="455"/>
    </location>
</feature>
<feature type="region of interest" description="Disordered" evidence="2">
    <location>
        <begin position="93"/>
        <end position="233"/>
    </location>
</feature>
<dbReference type="GO" id="GO:0005664">
    <property type="term" value="C:nuclear origin of replication recognition complex"/>
    <property type="evidence" value="ECO:0007669"/>
    <property type="project" value="UniProtKB-UniRule"/>
</dbReference>
<comment type="similarity">
    <text evidence="1">Belongs to the ORC2 family.</text>
</comment>
<protein>
    <recommendedName>
        <fullName evidence="1">Origin recognition complex subunit 2</fullName>
    </recommendedName>
</protein>
<feature type="compositionally biased region" description="Basic and acidic residues" evidence="2">
    <location>
        <begin position="28"/>
        <end position="43"/>
    </location>
</feature>
<dbReference type="InParanoid" id="A0A0L0HVM3"/>
<feature type="compositionally biased region" description="Acidic residues" evidence="2">
    <location>
        <begin position="98"/>
        <end position="110"/>
    </location>
</feature>
<dbReference type="Pfam" id="PF04084">
    <property type="entry name" value="RecA-like_ORC2"/>
    <property type="match status" value="1"/>
</dbReference>
<gene>
    <name evidence="4" type="ORF">SPPG_00797</name>
</gene>
<dbReference type="InterPro" id="IPR007220">
    <property type="entry name" value="ORC2"/>
</dbReference>
<dbReference type="EMBL" id="KQ257450">
    <property type="protein sequence ID" value="KND05127.1"/>
    <property type="molecule type" value="Genomic_DNA"/>
</dbReference>
<proteinExistence type="inferred from homology"/>
<dbReference type="VEuPathDB" id="FungiDB:SPPG_00797"/>
<evidence type="ECO:0000256" key="1">
    <source>
        <dbReference type="RuleBase" id="RU368084"/>
    </source>
</evidence>
<comment type="subunit">
    <text evidence="1">Component of the origin recognition complex (ORC).</text>
</comment>
<dbReference type="STRING" id="645134.A0A0L0HVM3"/>
<comment type="function">
    <text evidence="1">Component of the origin recognition complex (ORC) that binds origins of replication. DNA-binding is ATP-dependent. ORC is required to assemble the pre-replication complex necessary to initiate DNA replication.</text>
</comment>
<dbReference type="RefSeq" id="XP_016613166.1">
    <property type="nucleotide sequence ID" value="XM_016749128.1"/>
</dbReference>
<accession>A0A0L0HVM3</accession>